<gene>
    <name evidence="1" type="ORF">BGT96224V2_LOCUS3407</name>
</gene>
<proteinExistence type="predicted"/>
<reference evidence="1" key="1">
    <citation type="submission" date="2018-07" db="EMBL/GenBank/DDBJ databases">
        <authorList>
            <person name="Quirk P.G."/>
            <person name="Krulwich T.A."/>
        </authorList>
    </citation>
    <scope>NUCLEOTIDE SEQUENCE</scope>
    <source>
        <strain evidence="1">96224</strain>
    </source>
</reference>
<name>A0A381L9Y4_BLUGR</name>
<evidence type="ECO:0000313" key="1">
    <source>
        <dbReference type="EMBL" id="SUZ10272.1"/>
    </source>
</evidence>
<dbReference type="EMBL" id="UIGY01000077">
    <property type="protein sequence ID" value="SUZ10272.1"/>
    <property type="molecule type" value="Genomic_DNA"/>
</dbReference>
<protein>
    <submittedName>
        <fullName evidence="1">Bgt-20194</fullName>
    </submittedName>
</protein>
<dbReference type="AlphaFoldDB" id="A0A381L9Y4"/>
<sequence length="59" mass="6951">MRLGRGRDKEETNCGNKRSCAFETFLTLKRLWAPRPRFWLIMKEAIKVESGFPDVYTSL</sequence>
<accession>A0A381L9Y4</accession>
<organism evidence="1">
    <name type="scientific">Blumeria graminis f. sp. tritici 96224</name>
    <dbReference type="NCBI Taxonomy" id="1268274"/>
    <lineage>
        <taxon>Eukaryota</taxon>
        <taxon>Fungi</taxon>
        <taxon>Dikarya</taxon>
        <taxon>Ascomycota</taxon>
        <taxon>Pezizomycotina</taxon>
        <taxon>Leotiomycetes</taxon>
        <taxon>Erysiphales</taxon>
        <taxon>Erysiphaceae</taxon>
        <taxon>Blumeria</taxon>
    </lineage>
</organism>